<accession>A0ABR4KLS8</accession>
<gene>
    <name evidence="2" type="ORF">BJX68DRAFT_235059</name>
</gene>
<sequence>MRFVLSQVLLVAISFQLVSAGCAANGCRCSPATSPGIYCGWCSAVTQVGYGGSYSDAFQCRGRICCNYGPRKSCQDSSHYSPCG</sequence>
<dbReference type="EMBL" id="JBFXLR010000016">
    <property type="protein sequence ID" value="KAL2852207.1"/>
    <property type="molecule type" value="Genomic_DNA"/>
</dbReference>
<name>A0ABR4KLS8_9EURO</name>
<feature type="signal peptide" evidence="1">
    <location>
        <begin position="1"/>
        <end position="20"/>
    </location>
</feature>
<protein>
    <submittedName>
        <fullName evidence="2">Uncharacterized protein</fullName>
    </submittedName>
</protein>
<dbReference type="RefSeq" id="XP_070900210.1">
    <property type="nucleotide sequence ID" value="XM_071039827.1"/>
</dbReference>
<organism evidence="2 3">
    <name type="scientific">Aspergillus pseudodeflectus</name>
    <dbReference type="NCBI Taxonomy" id="176178"/>
    <lineage>
        <taxon>Eukaryota</taxon>
        <taxon>Fungi</taxon>
        <taxon>Dikarya</taxon>
        <taxon>Ascomycota</taxon>
        <taxon>Pezizomycotina</taxon>
        <taxon>Eurotiomycetes</taxon>
        <taxon>Eurotiomycetidae</taxon>
        <taxon>Eurotiales</taxon>
        <taxon>Aspergillaceae</taxon>
        <taxon>Aspergillus</taxon>
        <taxon>Aspergillus subgen. Nidulantes</taxon>
    </lineage>
</organism>
<reference evidence="2 3" key="1">
    <citation type="submission" date="2024-07" db="EMBL/GenBank/DDBJ databases">
        <title>Section-level genome sequencing and comparative genomics of Aspergillus sections Usti and Cavernicolus.</title>
        <authorList>
            <consortium name="Lawrence Berkeley National Laboratory"/>
            <person name="Nybo J.L."/>
            <person name="Vesth T.C."/>
            <person name="Theobald S."/>
            <person name="Frisvad J.C."/>
            <person name="Larsen T.O."/>
            <person name="Kjaerboelling I."/>
            <person name="Rothschild-Mancinelli K."/>
            <person name="Lyhne E.K."/>
            <person name="Kogle M.E."/>
            <person name="Barry K."/>
            <person name="Clum A."/>
            <person name="Na H."/>
            <person name="Ledsgaard L."/>
            <person name="Lin J."/>
            <person name="Lipzen A."/>
            <person name="Kuo A."/>
            <person name="Riley R."/>
            <person name="Mondo S."/>
            <person name="LaButti K."/>
            <person name="Haridas S."/>
            <person name="Pangalinan J."/>
            <person name="Salamov A.A."/>
            <person name="Simmons B.A."/>
            <person name="Magnuson J.K."/>
            <person name="Chen J."/>
            <person name="Drula E."/>
            <person name="Henrissat B."/>
            <person name="Wiebenga A."/>
            <person name="Lubbers R.J."/>
            <person name="Gomes A.C."/>
            <person name="Macurrencykelacurrency M.R."/>
            <person name="Stajich J."/>
            <person name="Grigoriev I.V."/>
            <person name="Mortensen U.H."/>
            <person name="De vries R.P."/>
            <person name="Baker S.E."/>
            <person name="Andersen M.R."/>
        </authorList>
    </citation>
    <scope>NUCLEOTIDE SEQUENCE [LARGE SCALE GENOMIC DNA]</scope>
    <source>
        <strain evidence="2 3">CBS 756.74</strain>
    </source>
</reference>
<dbReference type="Proteomes" id="UP001610444">
    <property type="component" value="Unassembled WGS sequence"/>
</dbReference>
<feature type="chain" id="PRO_5047483660" evidence="1">
    <location>
        <begin position="21"/>
        <end position="84"/>
    </location>
</feature>
<keyword evidence="3" id="KW-1185">Reference proteome</keyword>
<proteinExistence type="predicted"/>
<dbReference type="GeneID" id="98154991"/>
<evidence type="ECO:0000313" key="3">
    <source>
        <dbReference type="Proteomes" id="UP001610444"/>
    </source>
</evidence>
<keyword evidence="1" id="KW-0732">Signal</keyword>
<comment type="caution">
    <text evidence="2">The sequence shown here is derived from an EMBL/GenBank/DDBJ whole genome shotgun (WGS) entry which is preliminary data.</text>
</comment>
<evidence type="ECO:0000256" key="1">
    <source>
        <dbReference type="SAM" id="SignalP"/>
    </source>
</evidence>
<evidence type="ECO:0000313" key="2">
    <source>
        <dbReference type="EMBL" id="KAL2852207.1"/>
    </source>
</evidence>